<dbReference type="EMBL" id="JABAFY010000003">
    <property type="protein sequence ID" value="NME51238.1"/>
    <property type="molecule type" value="Genomic_DNA"/>
</dbReference>
<gene>
    <name evidence="1" type="ORF">HF854_01570</name>
</gene>
<protein>
    <submittedName>
        <fullName evidence="1">rRNA methyltransferase</fullName>
    </submittedName>
</protein>
<dbReference type="RefSeq" id="WP_168934706.1">
    <property type="nucleotide sequence ID" value="NZ_JABAFY010000003.1"/>
</dbReference>
<dbReference type="SUPFAM" id="SSF53335">
    <property type="entry name" value="S-adenosyl-L-methionine-dependent methyltransferases"/>
    <property type="match status" value="1"/>
</dbReference>
<dbReference type="Proteomes" id="UP000522333">
    <property type="component" value="Unassembled WGS sequence"/>
</dbReference>
<name>A0A848CA69_9BACT</name>
<dbReference type="PANTHER" id="PTHR35276">
    <property type="entry name" value="S-ADENOSYL-L-METHIONINE-DEPENDENT METHYLTRANSFERASES SUPERFAMILY PROTEIN"/>
    <property type="match status" value="1"/>
</dbReference>
<dbReference type="AlphaFoldDB" id="A0A848CA69"/>
<dbReference type="GO" id="GO:0008168">
    <property type="term" value="F:methyltransferase activity"/>
    <property type="evidence" value="ECO:0007669"/>
    <property type="project" value="UniProtKB-KW"/>
</dbReference>
<evidence type="ECO:0000313" key="1">
    <source>
        <dbReference type="EMBL" id="NME51238.1"/>
    </source>
</evidence>
<comment type="caution">
    <text evidence="1">The sequence shown here is derived from an EMBL/GenBank/DDBJ whole genome shotgun (WGS) entry which is preliminary data.</text>
</comment>
<dbReference type="PANTHER" id="PTHR35276:SF1">
    <property type="entry name" value="TRNA (MNM(5)S(2)U34)-METHYLTRANSFERASE, CHLOROPLASTIC"/>
    <property type="match status" value="1"/>
</dbReference>
<sequence>MADPVAASGAASPFRAGTVLRPPRPSLLDAVAHSAVLRALAAWRDNGGGQPPLLLDGTAGNGHDCLFLARQAPAGSLLLALDIQEAALQASRARLEQAGMAARCCASAAAACALSPLPSGTTDIRLVLHSHAALPELLDALSEADRQRPLLAGIFNFGYLPGTDKRCTTTASGSLAAVDALLERLAPQGCLSLHCYTGHEGGAAEEAALAQRLARLEPRRWRVLHCRDANRETHSESILLAERLPVRQR</sequence>
<accession>A0A848CA69</accession>
<dbReference type="Gene3D" id="3.40.50.150">
    <property type="entry name" value="Vaccinia Virus protein VP39"/>
    <property type="match status" value="1"/>
</dbReference>
<organism evidence="1 2">
    <name type="scientific">Desulfovibrio piger</name>
    <dbReference type="NCBI Taxonomy" id="901"/>
    <lineage>
        <taxon>Bacteria</taxon>
        <taxon>Pseudomonadati</taxon>
        <taxon>Thermodesulfobacteriota</taxon>
        <taxon>Desulfovibrionia</taxon>
        <taxon>Desulfovibrionales</taxon>
        <taxon>Desulfovibrionaceae</taxon>
        <taxon>Desulfovibrio</taxon>
    </lineage>
</organism>
<keyword evidence="1" id="KW-0489">Methyltransferase</keyword>
<dbReference type="InterPro" id="IPR029063">
    <property type="entry name" value="SAM-dependent_MTases_sf"/>
</dbReference>
<proteinExistence type="predicted"/>
<keyword evidence="1" id="KW-0808">Transferase</keyword>
<reference evidence="1 2" key="1">
    <citation type="submission" date="2020-04" db="EMBL/GenBank/DDBJ databases">
        <authorList>
            <person name="Hitch T.C.A."/>
            <person name="Wylensek D."/>
            <person name="Clavel T."/>
        </authorList>
    </citation>
    <scope>NUCLEOTIDE SEQUENCE [LARGE SCALE GENOMIC DNA]</scope>
    <source>
        <strain evidence="1 2">PG-251-APC-1</strain>
    </source>
</reference>
<evidence type="ECO:0000313" key="2">
    <source>
        <dbReference type="Proteomes" id="UP000522333"/>
    </source>
</evidence>
<dbReference type="Pfam" id="PF06962">
    <property type="entry name" value="rRNA_methylase"/>
    <property type="match status" value="1"/>
</dbReference>
<dbReference type="InterPro" id="IPR010719">
    <property type="entry name" value="MnmM_MeTrfase"/>
</dbReference>
<dbReference type="GO" id="GO:0032259">
    <property type="term" value="P:methylation"/>
    <property type="evidence" value="ECO:0007669"/>
    <property type="project" value="UniProtKB-KW"/>
</dbReference>